<protein>
    <recommendedName>
        <fullName evidence="2">Carboxypeptidase</fullName>
        <ecNumber evidence="2">3.4.16.-</ecNumber>
    </recommendedName>
</protein>
<dbReference type="Proteomes" id="UP000001357">
    <property type="component" value="Unassembled WGS sequence"/>
</dbReference>
<accession>A9V1A9</accession>
<comment type="similarity">
    <text evidence="1 2">Belongs to the peptidase S10 family.</text>
</comment>
<dbReference type="GO" id="GO:0004185">
    <property type="term" value="F:serine-type carboxypeptidase activity"/>
    <property type="evidence" value="ECO:0000318"/>
    <property type="project" value="GO_Central"/>
</dbReference>
<dbReference type="InterPro" id="IPR029058">
    <property type="entry name" value="AB_hydrolase_fold"/>
</dbReference>
<dbReference type="InterPro" id="IPR033124">
    <property type="entry name" value="Ser_caboxypep_his_AS"/>
</dbReference>
<dbReference type="PANTHER" id="PTHR11802:SF201">
    <property type="entry name" value="CARBOXYPEPTIDASE"/>
    <property type="match status" value="1"/>
</dbReference>
<feature type="chain" id="PRO_5005122278" description="Carboxypeptidase" evidence="2">
    <location>
        <begin position="20"/>
        <end position="499"/>
    </location>
</feature>
<keyword evidence="2" id="KW-0645">Protease</keyword>
<dbReference type="RefSeq" id="XP_001746514.1">
    <property type="nucleotide sequence ID" value="XM_001746462.1"/>
</dbReference>
<dbReference type="EC" id="3.4.16.-" evidence="2"/>
<proteinExistence type="inferred from homology"/>
<dbReference type="PROSITE" id="PS00131">
    <property type="entry name" value="CARBOXYPEPT_SER_SER"/>
    <property type="match status" value="1"/>
</dbReference>
<dbReference type="EMBL" id="CH991553">
    <property type="protein sequence ID" value="EDQ88901.1"/>
    <property type="molecule type" value="Genomic_DNA"/>
</dbReference>
<organism evidence="3 4">
    <name type="scientific">Monosiga brevicollis</name>
    <name type="common">Choanoflagellate</name>
    <dbReference type="NCBI Taxonomy" id="81824"/>
    <lineage>
        <taxon>Eukaryota</taxon>
        <taxon>Choanoflagellata</taxon>
        <taxon>Craspedida</taxon>
        <taxon>Salpingoecidae</taxon>
        <taxon>Monosiga</taxon>
    </lineage>
</organism>
<evidence type="ECO:0000256" key="1">
    <source>
        <dbReference type="ARBA" id="ARBA00009431"/>
    </source>
</evidence>
<keyword evidence="2" id="KW-0378">Hydrolase</keyword>
<dbReference type="PRINTS" id="PR00724">
    <property type="entry name" value="CRBOXYPTASEC"/>
</dbReference>
<sequence length="499" mass="55308">MMAPFAMLVALAALVAVHAAPAADEVTSLPGWDKALPSKHYSGHIPVGKENNPTGYLHYWSDHPPTQMASPIPHPANTWRANRFIESENDPSNDPVVLWLNGGPGSSSLIGLLTENGQFNTNDDSINGSNINLIYNPYSWSQVANVLYLEQPKGVGFSYCAEGVSCVNTDESVGEEGADFLERWFESFSEFKSNDFYITGESYAGIYIPEIMKEIDARGSIPNFKGAAIGDGCWGNEVGTCGFGAEVDRINVEFYYGHGMFPQTMYAEIQEACNHFNGTENIKCEAILAKMNQDIGNFDIYNIYDTCGNDQVTLDHAEIRRRIGQARVVNTSGSQVYSIHPQLSEFQGALNDYTCGAQKVMDLWLAQDDVQKALHVSKQGQQSYRRTAADLRDLYKTLAQKYRMLIYSGNVDACVPYWGSEEWTRQLGFPVKEAWRPWTSGSRDEPNAGNVLAGYVTVYDSNSTDFTFLTVAGAGHLVPQHKPVQALHMLTSFLHNKSY</sequence>
<keyword evidence="2" id="KW-0121">Carboxypeptidase</keyword>
<dbReference type="SUPFAM" id="SSF53474">
    <property type="entry name" value="alpha/beta-Hydrolases"/>
    <property type="match status" value="1"/>
</dbReference>
<dbReference type="KEGG" id="mbr:MONBRDRAFT_37373"/>
<dbReference type="OMA" id="CMTYERY"/>
<keyword evidence="2" id="KW-0732">Signal</keyword>
<dbReference type="Gene3D" id="3.40.50.1820">
    <property type="entry name" value="alpha/beta hydrolase"/>
    <property type="match status" value="1"/>
</dbReference>
<dbReference type="Pfam" id="PF00450">
    <property type="entry name" value="Peptidase_S10"/>
    <property type="match status" value="1"/>
</dbReference>
<dbReference type="InterPro" id="IPR001563">
    <property type="entry name" value="Peptidase_S10"/>
</dbReference>
<evidence type="ECO:0000313" key="4">
    <source>
        <dbReference type="Proteomes" id="UP000001357"/>
    </source>
</evidence>
<dbReference type="FunFam" id="3.40.50.12670:FF:000002">
    <property type="entry name" value="Carboxypeptidase"/>
    <property type="match status" value="1"/>
</dbReference>
<name>A9V1A9_MONBE</name>
<dbReference type="PROSITE" id="PS00560">
    <property type="entry name" value="CARBOXYPEPT_SER_HIS"/>
    <property type="match status" value="1"/>
</dbReference>
<evidence type="ECO:0000256" key="2">
    <source>
        <dbReference type="RuleBase" id="RU361156"/>
    </source>
</evidence>
<dbReference type="STRING" id="81824.A9V1A9"/>
<dbReference type="GO" id="GO:0006508">
    <property type="term" value="P:proteolysis"/>
    <property type="evidence" value="ECO:0007669"/>
    <property type="project" value="UniProtKB-KW"/>
</dbReference>
<dbReference type="PANTHER" id="PTHR11802">
    <property type="entry name" value="SERINE PROTEASE FAMILY S10 SERINE CARBOXYPEPTIDASE"/>
    <property type="match status" value="1"/>
</dbReference>
<feature type="signal peptide" evidence="2">
    <location>
        <begin position="1"/>
        <end position="19"/>
    </location>
</feature>
<dbReference type="FunCoup" id="A9V1A9">
    <property type="interactions" value="588"/>
</dbReference>
<evidence type="ECO:0000313" key="3">
    <source>
        <dbReference type="EMBL" id="EDQ88901.1"/>
    </source>
</evidence>
<dbReference type="Gene3D" id="3.40.50.12670">
    <property type="match status" value="1"/>
</dbReference>
<dbReference type="eggNOG" id="KOG1282">
    <property type="taxonomic scope" value="Eukaryota"/>
</dbReference>
<dbReference type="InterPro" id="IPR018202">
    <property type="entry name" value="Ser_caboxypep_ser_AS"/>
</dbReference>
<dbReference type="GeneID" id="5891748"/>
<dbReference type="AlphaFoldDB" id="A9V1A9"/>
<reference evidence="3 4" key="1">
    <citation type="journal article" date="2008" name="Nature">
        <title>The genome of the choanoflagellate Monosiga brevicollis and the origin of metazoans.</title>
        <authorList>
            <consortium name="JGI Sequencing"/>
            <person name="King N."/>
            <person name="Westbrook M.J."/>
            <person name="Young S.L."/>
            <person name="Kuo A."/>
            <person name="Abedin M."/>
            <person name="Chapman J."/>
            <person name="Fairclough S."/>
            <person name="Hellsten U."/>
            <person name="Isogai Y."/>
            <person name="Letunic I."/>
            <person name="Marr M."/>
            <person name="Pincus D."/>
            <person name="Putnam N."/>
            <person name="Rokas A."/>
            <person name="Wright K.J."/>
            <person name="Zuzow R."/>
            <person name="Dirks W."/>
            <person name="Good M."/>
            <person name="Goodstein D."/>
            <person name="Lemons D."/>
            <person name="Li W."/>
            <person name="Lyons J.B."/>
            <person name="Morris A."/>
            <person name="Nichols S."/>
            <person name="Richter D.J."/>
            <person name="Salamov A."/>
            <person name="Bork P."/>
            <person name="Lim W.A."/>
            <person name="Manning G."/>
            <person name="Miller W.T."/>
            <person name="McGinnis W."/>
            <person name="Shapiro H."/>
            <person name="Tjian R."/>
            <person name="Grigoriev I.V."/>
            <person name="Rokhsar D."/>
        </authorList>
    </citation>
    <scope>NUCLEOTIDE SEQUENCE [LARGE SCALE GENOMIC DNA]</scope>
    <source>
        <strain evidence="4">MX1 / ATCC 50154</strain>
    </source>
</reference>
<gene>
    <name evidence="3" type="ORF">MONBRDRAFT_37373</name>
</gene>
<dbReference type="InParanoid" id="A9V1A9"/>
<keyword evidence="4" id="KW-1185">Reference proteome</keyword>